<reference evidence="2 3" key="1">
    <citation type="journal article" date="2023" name="Hortic Res">
        <title>The complete reference genome for grapevine (Vitis vinifera L.) genetics and breeding.</title>
        <authorList>
            <person name="Shi X."/>
            <person name="Cao S."/>
            <person name="Wang X."/>
            <person name="Huang S."/>
            <person name="Wang Y."/>
            <person name="Liu Z."/>
            <person name="Liu W."/>
            <person name="Leng X."/>
            <person name="Peng Y."/>
            <person name="Wang N."/>
            <person name="Wang Y."/>
            <person name="Ma Z."/>
            <person name="Xu X."/>
            <person name="Zhang F."/>
            <person name="Xue H."/>
            <person name="Zhong H."/>
            <person name="Wang Y."/>
            <person name="Zhang K."/>
            <person name="Velt A."/>
            <person name="Avia K."/>
            <person name="Holtgrawe D."/>
            <person name="Grimplet J."/>
            <person name="Matus J.T."/>
            <person name="Ware D."/>
            <person name="Wu X."/>
            <person name="Wang H."/>
            <person name="Liu C."/>
            <person name="Fang Y."/>
            <person name="Rustenholz C."/>
            <person name="Cheng Z."/>
            <person name="Xiao H."/>
            <person name="Zhou Y."/>
        </authorList>
    </citation>
    <scope>NUCLEOTIDE SEQUENCE [LARGE SCALE GENOMIC DNA]</scope>
    <source>
        <strain evidence="3">cv. Pinot noir / PN40024</strain>
        <tissue evidence="2">Leaf</tissue>
    </source>
</reference>
<evidence type="ECO:0000313" key="2">
    <source>
        <dbReference type="EMBL" id="WJZ99072.1"/>
    </source>
</evidence>
<dbReference type="InterPro" id="IPR000719">
    <property type="entry name" value="Prot_kinase_dom"/>
</dbReference>
<protein>
    <recommendedName>
        <fullName evidence="1">Protein kinase domain-containing protein</fullName>
    </recommendedName>
</protein>
<organism evidence="2 3">
    <name type="scientific">Vitis vinifera</name>
    <name type="common">Grape</name>
    <dbReference type="NCBI Taxonomy" id="29760"/>
    <lineage>
        <taxon>Eukaryota</taxon>
        <taxon>Viridiplantae</taxon>
        <taxon>Streptophyta</taxon>
        <taxon>Embryophyta</taxon>
        <taxon>Tracheophyta</taxon>
        <taxon>Spermatophyta</taxon>
        <taxon>Magnoliopsida</taxon>
        <taxon>eudicotyledons</taxon>
        <taxon>Gunneridae</taxon>
        <taxon>Pentapetalae</taxon>
        <taxon>rosids</taxon>
        <taxon>Vitales</taxon>
        <taxon>Vitaceae</taxon>
        <taxon>Viteae</taxon>
        <taxon>Vitis</taxon>
    </lineage>
</organism>
<dbReference type="InterPro" id="IPR051564">
    <property type="entry name" value="LRR_receptor-like_kinase"/>
</dbReference>
<evidence type="ECO:0000313" key="3">
    <source>
        <dbReference type="Proteomes" id="UP001227230"/>
    </source>
</evidence>
<dbReference type="Pfam" id="PF07714">
    <property type="entry name" value="PK_Tyr_Ser-Thr"/>
    <property type="match status" value="1"/>
</dbReference>
<evidence type="ECO:0000259" key="1">
    <source>
        <dbReference type="PROSITE" id="PS50011"/>
    </source>
</evidence>
<dbReference type="Gene3D" id="1.10.510.10">
    <property type="entry name" value="Transferase(Phosphotransferase) domain 1"/>
    <property type="match status" value="1"/>
</dbReference>
<proteinExistence type="predicted"/>
<feature type="domain" description="Protein kinase" evidence="1">
    <location>
        <begin position="1"/>
        <end position="77"/>
    </location>
</feature>
<dbReference type="PANTHER" id="PTHR48055:SF57">
    <property type="entry name" value="PROTEIN KINASE DOMAIN-CONTAINING PROTEIN"/>
    <property type="match status" value="1"/>
</dbReference>
<dbReference type="Proteomes" id="UP001227230">
    <property type="component" value="Chromosome 12"/>
</dbReference>
<dbReference type="InterPro" id="IPR001245">
    <property type="entry name" value="Ser-Thr/Tyr_kinase_cat_dom"/>
</dbReference>
<sequence>MGAWRTGCTLTLHLDFLQRLKMMIDVASGLEYLHHNYSNSVVQCDLKPNQVLLNDDMVAHISNFNIAKLLMGSEFLK</sequence>
<keyword evidence="3" id="KW-1185">Reference proteome</keyword>
<dbReference type="SUPFAM" id="SSF56112">
    <property type="entry name" value="Protein kinase-like (PK-like)"/>
    <property type="match status" value="1"/>
</dbReference>
<gene>
    <name evidence="2" type="ORF">VitviT2T_017548</name>
</gene>
<dbReference type="PROSITE" id="PS50011">
    <property type="entry name" value="PROTEIN_KINASE_DOM"/>
    <property type="match status" value="1"/>
</dbReference>
<dbReference type="EMBL" id="CP126659">
    <property type="protein sequence ID" value="WJZ99072.1"/>
    <property type="molecule type" value="Genomic_DNA"/>
</dbReference>
<name>A0ABY9CUI8_VITVI</name>
<accession>A0ABY9CUI8</accession>
<dbReference type="PANTHER" id="PTHR48055">
    <property type="entry name" value="LEUCINE-RICH REPEAT RECEPTOR PROTEIN KINASE EMS1"/>
    <property type="match status" value="1"/>
</dbReference>
<dbReference type="InterPro" id="IPR011009">
    <property type="entry name" value="Kinase-like_dom_sf"/>
</dbReference>